<dbReference type="RefSeq" id="WP_094785516.1">
    <property type="nucleotide sequence ID" value="NZ_BEDT01000012.1"/>
</dbReference>
<evidence type="ECO:0000313" key="2">
    <source>
        <dbReference type="Proteomes" id="UP000218689"/>
    </source>
</evidence>
<dbReference type="EMBL" id="BEDT01000012">
    <property type="protein sequence ID" value="GAX48502.1"/>
    <property type="molecule type" value="Genomic_DNA"/>
</dbReference>
<evidence type="ECO:0000313" key="1">
    <source>
        <dbReference type="EMBL" id="GAX48502.1"/>
    </source>
</evidence>
<accession>A0A224XF27</accession>
<dbReference type="Proteomes" id="UP000218689">
    <property type="component" value="Unassembled WGS sequence"/>
</dbReference>
<name>A0A224XF27_9LACT</name>
<sequence>MSKTKLALEVVENLRILADSLQELCEALMLNEPEVEVEIPVIKPKPKAKTKAKAKESKLTLEAVRGVLAIKSQEGKTEQVRELIIKYGASRLSEVDVKHYKALLKEVEAL</sequence>
<proteinExistence type="predicted"/>
<comment type="caution">
    <text evidence="1">The sequence shown here is derived from an EMBL/GenBank/DDBJ whole genome shotgun (WGS) entry which is preliminary data.</text>
</comment>
<keyword evidence="2" id="KW-1185">Reference proteome</keyword>
<dbReference type="OrthoDB" id="1667378at2"/>
<evidence type="ECO:0008006" key="3">
    <source>
        <dbReference type="Google" id="ProtNLM"/>
    </source>
</evidence>
<protein>
    <recommendedName>
        <fullName evidence="3">rRNA biogenesis protein rrp5</fullName>
    </recommendedName>
</protein>
<dbReference type="AlphaFoldDB" id="A0A224XF27"/>
<organism evidence="1 2">
    <name type="scientific">Pseudolactococcus reticulitermitis</name>
    <dbReference type="NCBI Taxonomy" id="2025039"/>
    <lineage>
        <taxon>Bacteria</taxon>
        <taxon>Bacillati</taxon>
        <taxon>Bacillota</taxon>
        <taxon>Bacilli</taxon>
        <taxon>Lactobacillales</taxon>
        <taxon>Streptococcaceae</taxon>
        <taxon>Pseudolactococcus</taxon>
    </lineage>
</organism>
<reference evidence="2" key="1">
    <citation type="submission" date="2017-08" db="EMBL/GenBank/DDBJ databases">
        <title>Draft genome sequence of Lactococcus sp. strain Rs-Y01, isolated from the gut of the lower termite Reticulitermes speratus.</title>
        <authorList>
            <person name="Ohkuma M."/>
            <person name="Yuki M."/>
        </authorList>
    </citation>
    <scope>NUCLEOTIDE SEQUENCE [LARGE SCALE GENOMIC DNA]</scope>
    <source>
        <strain evidence="2">Rs-Y01</strain>
    </source>
</reference>
<gene>
    <name evidence="1" type="ORF">RsY01_2131</name>
</gene>